<gene>
    <name evidence="2" type="primary">PLEST008483</name>
    <name evidence="2" type="ORF">PLESTB_001466700</name>
</gene>
<name>A0A9W6BVZ8_9CHLO</name>
<dbReference type="AlphaFoldDB" id="A0A9W6BVZ8"/>
<accession>A0A9W6BVZ8</accession>
<feature type="compositionally biased region" description="Low complexity" evidence="1">
    <location>
        <begin position="42"/>
        <end position="53"/>
    </location>
</feature>
<feature type="region of interest" description="Disordered" evidence="1">
    <location>
        <begin position="446"/>
        <end position="485"/>
    </location>
</feature>
<dbReference type="OrthoDB" id="551883at2759"/>
<feature type="compositionally biased region" description="Polar residues" evidence="1">
    <location>
        <begin position="294"/>
        <end position="329"/>
    </location>
</feature>
<feature type="region of interest" description="Disordered" evidence="1">
    <location>
        <begin position="40"/>
        <end position="62"/>
    </location>
</feature>
<feature type="compositionally biased region" description="Low complexity" evidence="1">
    <location>
        <begin position="405"/>
        <end position="430"/>
    </location>
</feature>
<proteinExistence type="predicted"/>
<feature type="compositionally biased region" description="Polar residues" evidence="1">
    <location>
        <begin position="257"/>
        <end position="266"/>
    </location>
</feature>
<dbReference type="Proteomes" id="UP001165080">
    <property type="component" value="Unassembled WGS sequence"/>
</dbReference>
<feature type="region of interest" description="Disordered" evidence="1">
    <location>
        <begin position="179"/>
        <end position="350"/>
    </location>
</feature>
<feature type="region of interest" description="Disordered" evidence="1">
    <location>
        <begin position="362"/>
        <end position="430"/>
    </location>
</feature>
<reference evidence="2 3" key="1">
    <citation type="journal article" date="2023" name="Commun. Biol.">
        <title>Reorganization of the ancestral sex-determining regions during the evolution of trioecy in Pleodorina starrii.</title>
        <authorList>
            <person name="Takahashi K."/>
            <person name="Suzuki S."/>
            <person name="Kawai-Toyooka H."/>
            <person name="Yamamoto K."/>
            <person name="Hamaji T."/>
            <person name="Ootsuki R."/>
            <person name="Yamaguchi H."/>
            <person name="Kawachi M."/>
            <person name="Higashiyama T."/>
            <person name="Nozaki H."/>
        </authorList>
    </citation>
    <scope>NUCLEOTIDE SEQUENCE [LARGE SCALE GENOMIC DNA]</scope>
    <source>
        <strain evidence="2 3">NIES-4479</strain>
    </source>
</reference>
<feature type="compositionally biased region" description="Low complexity" evidence="1">
    <location>
        <begin position="338"/>
        <end position="349"/>
    </location>
</feature>
<feature type="compositionally biased region" description="Low complexity" evidence="1">
    <location>
        <begin position="362"/>
        <end position="396"/>
    </location>
</feature>
<feature type="compositionally biased region" description="Low complexity" evidence="1">
    <location>
        <begin position="665"/>
        <end position="686"/>
    </location>
</feature>
<evidence type="ECO:0000313" key="2">
    <source>
        <dbReference type="EMBL" id="GLC59252.1"/>
    </source>
</evidence>
<feature type="region of interest" description="Disordered" evidence="1">
    <location>
        <begin position="83"/>
        <end position="108"/>
    </location>
</feature>
<feature type="compositionally biased region" description="Acidic residues" evidence="1">
    <location>
        <begin position="267"/>
        <end position="279"/>
    </location>
</feature>
<comment type="caution">
    <text evidence="2">The sequence shown here is derived from an EMBL/GenBank/DDBJ whole genome shotgun (WGS) entry which is preliminary data.</text>
</comment>
<feature type="region of interest" description="Disordered" evidence="1">
    <location>
        <begin position="624"/>
        <end position="686"/>
    </location>
</feature>
<sequence length="710" mass="69228">MQLSGPLRASGSCLHGKRVPTARATWLSGLGVSHHGRPVRVAASSENSEAPSAGPNTGNVAATDQQSNAIDVHAHAIVPSVEAVTSDRKPTAATSATVEGDWLEPPPGDWGGTVDRQAIKEPDSSGVLFYFIIIAGLSLGVHQLLKLLGARQGEGQLTRPSARQVAVVAAPTYHAKLPQPSLLASKPEASAEDSAAEDSAATALAETRARSATEAGAGDGGAKAADAAGAATAASAAQRGPEGEVVRGSVGPAGPSSALTSASETEPGNEMDAESEDVATEQSEPATMRLPPQQAVSGPGSQASVFVSSAGPSEGDQASSSGAAKTLQQVPVGEDRAGSASGAAGPPAAESQALNVVVGPASQAPPRAAQPSGQDTTADSAAGSAAQPLLASTSAGGSSGGLGGARAPAEQQASPAPATSTGATSSPAAWASGPFAGGSAFFMGGGGAPAAPQPEPVAPARVSLPSVRPEPLSRAPDSSALAMLPNDDSLSSLRERAQLSLRGAAAAVEASQRAAAYAAAASSAASRAAEAAERAAAAATSAQAGLESAAESAIVAAEARVAQAAEAAKEAEGRAASAAAHATAYQDMAQSQADIAERAAAVQKPAALPGPLSQLQQLWRSASSAFAHGHQHSHEESSRGGQSDGSIVTVAVGSGGGSSTNDSSARGNGNTADAGGTGTTAGRMGTAAAETISSTVKGFISWLGQGDGTR</sequence>
<dbReference type="EMBL" id="BRXU01000027">
    <property type="protein sequence ID" value="GLC59252.1"/>
    <property type="molecule type" value="Genomic_DNA"/>
</dbReference>
<keyword evidence="3" id="KW-1185">Reference proteome</keyword>
<evidence type="ECO:0000313" key="3">
    <source>
        <dbReference type="Proteomes" id="UP001165080"/>
    </source>
</evidence>
<evidence type="ECO:0000256" key="1">
    <source>
        <dbReference type="SAM" id="MobiDB-lite"/>
    </source>
</evidence>
<protein>
    <submittedName>
        <fullName evidence="2">Uncharacterized protein</fullName>
    </submittedName>
</protein>
<feature type="compositionally biased region" description="Low complexity" evidence="1">
    <location>
        <begin position="197"/>
        <end position="237"/>
    </location>
</feature>
<organism evidence="2 3">
    <name type="scientific">Pleodorina starrii</name>
    <dbReference type="NCBI Taxonomy" id="330485"/>
    <lineage>
        <taxon>Eukaryota</taxon>
        <taxon>Viridiplantae</taxon>
        <taxon>Chlorophyta</taxon>
        <taxon>core chlorophytes</taxon>
        <taxon>Chlorophyceae</taxon>
        <taxon>CS clade</taxon>
        <taxon>Chlamydomonadales</taxon>
        <taxon>Volvocaceae</taxon>
        <taxon>Pleodorina</taxon>
    </lineage>
</organism>